<keyword evidence="4" id="KW-1185">Reference proteome</keyword>
<dbReference type="InterPro" id="IPR010982">
    <property type="entry name" value="Lambda_DNA-bd_dom_sf"/>
</dbReference>
<dbReference type="RefSeq" id="WP_179720364.1">
    <property type="nucleotide sequence ID" value="NZ_JACBZT010000001.1"/>
</dbReference>
<evidence type="ECO:0000313" key="4">
    <source>
        <dbReference type="Proteomes" id="UP000541969"/>
    </source>
</evidence>
<dbReference type="PROSITE" id="PS50943">
    <property type="entry name" value="HTH_CROC1"/>
    <property type="match status" value="1"/>
</dbReference>
<evidence type="ECO:0000256" key="1">
    <source>
        <dbReference type="SAM" id="MobiDB-lite"/>
    </source>
</evidence>
<comment type="caution">
    <text evidence="3">The sequence shown here is derived from an EMBL/GenBank/DDBJ whole genome shotgun (WGS) entry which is preliminary data.</text>
</comment>
<proteinExistence type="predicted"/>
<dbReference type="PANTHER" id="PTHR35010:SF2">
    <property type="entry name" value="BLL4672 PROTEIN"/>
    <property type="match status" value="1"/>
</dbReference>
<dbReference type="EMBL" id="JACBZT010000001">
    <property type="protein sequence ID" value="NYJ08057.1"/>
    <property type="molecule type" value="Genomic_DNA"/>
</dbReference>
<dbReference type="SMART" id="SM00530">
    <property type="entry name" value="HTH_XRE"/>
    <property type="match status" value="1"/>
</dbReference>
<evidence type="ECO:0000313" key="3">
    <source>
        <dbReference type="EMBL" id="NYJ08057.1"/>
    </source>
</evidence>
<dbReference type="PANTHER" id="PTHR35010">
    <property type="entry name" value="BLL4672 PROTEIN-RELATED"/>
    <property type="match status" value="1"/>
</dbReference>
<protein>
    <submittedName>
        <fullName evidence="3">Transcriptional regulator with XRE-family HTH domain</fullName>
    </submittedName>
</protein>
<dbReference type="Gene3D" id="3.30.450.180">
    <property type="match status" value="1"/>
</dbReference>
<organism evidence="3 4">
    <name type="scientific">Petropleomorpha daqingensis</name>
    <dbReference type="NCBI Taxonomy" id="2026353"/>
    <lineage>
        <taxon>Bacteria</taxon>
        <taxon>Bacillati</taxon>
        <taxon>Actinomycetota</taxon>
        <taxon>Actinomycetes</taxon>
        <taxon>Geodermatophilales</taxon>
        <taxon>Geodermatophilaceae</taxon>
        <taxon>Petropleomorpha</taxon>
    </lineage>
</organism>
<dbReference type="Pfam" id="PF13560">
    <property type="entry name" value="HTH_31"/>
    <property type="match status" value="1"/>
</dbReference>
<sequence length="294" mass="32544">MSSSGGSEDAGRGSEIGHFLKARRTELRPEQLGFPASSDPRRRTPGLRREEVAALARISADYYARIEQGRRTAPLSTLDAIARVLRLDDASRDYLCELSGKAASQPRQRRAQKAAPHLVRVLHTLTDIPALVLGRRMDVLAWNSVAAALFVDFASVPERQRNYVRIVFTHPAMRTLYRAWASSAQLCVAQLHMEAARDPQDPQLAALVGELSLLDADFRRWWSAHRVAVRSHGTKELDHPAVGELTLDWDTLAWAEDPDQQLIIWTAEPGSVSEERLRTLAAGASPATGDGFEP</sequence>
<gene>
    <name evidence="3" type="ORF">GGQ55_004335</name>
</gene>
<evidence type="ECO:0000259" key="2">
    <source>
        <dbReference type="PROSITE" id="PS50943"/>
    </source>
</evidence>
<dbReference type="AlphaFoldDB" id="A0A853CKG5"/>
<dbReference type="Proteomes" id="UP000541969">
    <property type="component" value="Unassembled WGS sequence"/>
</dbReference>
<dbReference type="SUPFAM" id="SSF47413">
    <property type="entry name" value="lambda repressor-like DNA-binding domains"/>
    <property type="match status" value="1"/>
</dbReference>
<dbReference type="CDD" id="cd00093">
    <property type="entry name" value="HTH_XRE"/>
    <property type="match status" value="1"/>
</dbReference>
<reference evidence="3 4" key="1">
    <citation type="submission" date="2020-07" db="EMBL/GenBank/DDBJ databases">
        <title>Sequencing the genomes of 1000 actinobacteria strains.</title>
        <authorList>
            <person name="Klenk H.-P."/>
        </authorList>
    </citation>
    <scope>NUCLEOTIDE SEQUENCE [LARGE SCALE GENOMIC DNA]</scope>
    <source>
        <strain evidence="3 4">DSM 104001</strain>
    </source>
</reference>
<dbReference type="GO" id="GO:0003677">
    <property type="term" value="F:DNA binding"/>
    <property type="evidence" value="ECO:0007669"/>
    <property type="project" value="InterPro"/>
</dbReference>
<feature type="region of interest" description="Disordered" evidence="1">
    <location>
        <begin position="1"/>
        <end position="47"/>
    </location>
</feature>
<dbReference type="InterPro" id="IPR001387">
    <property type="entry name" value="Cro/C1-type_HTH"/>
</dbReference>
<name>A0A853CKG5_9ACTN</name>
<dbReference type="Pfam" id="PF17765">
    <property type="entry name" value="MLTR_LBD"/>
    <property type="match status" value="1"/>
</dbReference>
<feature type="domain" description="HTH cro/C1-type" evidence="2">
    <location>
        <begin position="46"/>
        <end position="95"/>
    </location>
</feature>
<dbReference type="Gene3D" id="1.10.260.40">
    <property type="entry name" value="lambda repressor-like DNA-binding domains"/>
    <property type="match status" value="1"/>
</dbReference>
<accession>A0A853CKG5</accession>
<dbReference type="InterPro" id="IPR041413">
    <property type="entry name" value="MLTR_LBD"/>
</dbReference>